<evidence type="ECO:0000313" key="2">
    <source>
        <dbReference type="Proteomes" id="UP000024842"/>
    </source>
</evidence>
<dbReference type="PANTHER" id="PTHR34387">
    <property type="entry name" value="SLR1258 PROTEIN"/>
    <property type="match status" value="1"/>
</dbReference>
<dbReference type="GO" id="GO:0006974">
    <property type="term" value="P:DNA damage response"/>
    <property type="evidence" value="ECO:0007669"/>
    <property type="project" value="TreeGrafter"/>
</dbReference>
<dbReference type="OrthoDB" id="9806540at2"/>
<comment type="caution">
    <text evidence="1">The sequence shown here is derived from an EMBL/GenBank/DDBJ whole genome shotgun (WGS) entry which is preliminary data.</text>
</comment>
<dbReference type="InterPro" id="IPR052022">
    <property type="entry name" value="26kDa_periplasmic_antigen"/>
</dbReference>
<dbReference type="AlphaFoldDB" id="A0A023DZB4"/>
<proteinExistence type="predicted"/>
<dbReference type="RefSeq" id="WP_006290371.1">
    <property type="nucleotide sequence ID" value="NZ_BAUP01000072.1"/>
</dbReference>
<dbReference type="Pfam" id="PF04402">
    <property type="entry name" value="SIMPL"/>
    <property type="match status" value="1"/>
</dbReference>
<dbReference type="STRING" id="1427503.HE1_00538"/>
<dbReference type="InterPro" id="IPR007497">
    <property type="entry name" value="SIMPL/DUF541"/>
</dbReference>
<dbReference type="Proteomes" id="UP000024842">
    <property type="component" value="Unassembled WGS sequence"/>
</dbReference>
<evidence type="ECO:0000313" key="1">
    <source>
        <dbReference type="EMBL" id="GAJ46212.1"/>
    </source>
</evidence>
<reference evidence="1 2" key="1">
    <citation type="journal article" date="2014" name="FEMS Microbiol. Lett.">
        <title>Draft genome sequences of three Holospora species (Holospora obtusa, Holospora undulata, and Holospora elegans), endonuclear symbiotic bacteria of the ciliate Paramecium caudatum.</title>
        <authorList>
            <person name="Dohra H."/>
            <person name="Tanaka K."/>
            <person name="Suzuki T."/>
            <person name="Fujishima M."/>
            <person name="Suzuki H."/>
        </authorList>
    </citation>
    <scope>NUCLEOTIDE SEQUENCE [LARGE SCALE GENOMIC DNA]</scope>
    <source>
        <strain evidence="1 2">E1</strain>
    </source>
</reference>
<protein>
    <recommendedName>
        <fullName evidence="3">Oxidative stress defense protein</fullName>
    </recommendedName>
</protein>
<dbReference type="PANTHER" id="PTHR34387:SF2">
    <property type="entry name" value="SLR1258 PROTEIN"/>
    <property type="match status" value="1"/>
</dbReference>
<accession>A0A023DZB4</accession>
<gene>
    <name evidence="1" type="ORF">HE1_00538</name>
</gene>
<dbReference type="EMBL" id="BAUP01000072">
    <property type="protein sequence ID" value="GAJ46212.1"/>
    <property type="molecule type" value="Genomic_DNA"/>
</dbReference>
<evidence type="ECO:0008006" key="3">
    <source>
        <dbReference type="Google" id="ProtNLM"/>
    </source>
</evidence>
<name>A0A023DZB4_9PROT</name>
<keyword evidence="2" id="KW-1185">Reference proteome</keyword>
<organism evidence="1 2">
    <name type="scientific">Holospora elegans E1</name>
    <dbReference type="NCBI Taxonomy" id="1427503"/>
    <lineage>
        <taxon>Bacteria</taxon>
        <taxon>Pseudomonadati</taxon>
        <taxon>Pseudomonadota</taxon>
        <taxon>Alphaproteobacteria</taxon>
        <taxon>Holosporales</taxon>
        <taxon>Holosporaceae</taxon>
        <taxon>Holospora</taxon>
    </lineage>
</organism>
<sequence>MGWKVSKKILIFVLCSFAALTFMRLFNTIKKKIEGRTFTVQGISERRVGPNSIKWKLVITLSSDDISSAMEKLENLKVKFLEFCKDQKIKKDECSQFEVTIKHSEDVEKEKFFFVKDKEARYSVSASVVVESKDVNRILDARYKIRDNIIPLCLYRDYLVLSYARSSALRNEMSQEAFRNAQKIAEKIAEGACVKVENFELEFDFWSCTSRSIDEVCDEPIHQIRKVRVISNVVFSVQ</sequence>